<feature type="domain" description="PucR C-terminal helix-turn-helix" evidence="2">
    <location>
        <begin position="477"/>
        <end position="534"/>
    </location>
</feature>
<dbReference type="EMBL" id="SJKD01000004">
    <property type="protein sequence ID" value="TCC48798.1"/>
    <property type="molecule type" value="Genomic_DNA"/>
</dbReference>
<dbReference type="OrthoDB" id="3190266at2"/>
<comment type="similarity">
    <text evidence="1">Belongs to the CdaR family.</text>
</comment>
<gene>
    <name evidence="4" type="ORF">E0H75_19695</name>
</gene>
<dbReference type="InterPro" id="IPR042070">
    <property type="entry name" value="PucR_C-HTH_sf"/>
</dbReference>
<dbReference type="Proteomes" id="UP000293342">
    <property type="component" value="Unassembled WGS sequence"/>
</dbReference>
<protein>
    <submittedName>
        <fullName evidence="4">PucR family transcriptional regulator</fullName>
    </submittedName>
</protein>
<dbReference type="PANTHER" id="PTHR33744">
    <property type="entry name" value="CARBOHYDRATE DIACID REGULATOR"/>
    <property type="match status" value="1"/>
</dbReference>
<evidence type="ECO:0000313" key="5">
    <source>
        <dbReference type="Proteomes" id="UP000293342"/>
    </source>
</evidence>
<name>A0A4R0JUG0_9ACTN</name>
<evidence type="ECO:0000313" key="4">
    <source>
        <dbReference type="EMBL" id="TCC48798.1"/>
    </source>
</evidence>
<dbReference type="InterPro" id="IPR041522">
    <property type="entry name" value="CdaR_GGDEF"/>
</dbReference>
<proteinExistence type="inferred from homology"/>
<dbReference type="Pfam" id="PF13556">
    <property type="entry name" value="HTH_30"/>
    <property type="match status" value="1"/>
</dbReference>
<evidence type="ECO:0000259" key="2">
    <source>
        <dbReference type="Pfam" id="PF13556"/>
    </source>
</evidence>
<accession>A0A4R0JUG0</accession>
<sequence>MSGQARSKLSRVLEDLGRTLLDVVASPGTLDAELTGVLIYDPDDELVVSPGELVLGVGVRDAQTTIELLRRLGECGAIGLVVKHPVETSEAVVRAVRESSVALLGLTRAASWSHVAALLRTMSLASADMVGGTDDFAGAPAGDLFALANAVGALLDAPVTIEDRASRVLAFSGHQEESDPGRVETILGRQVPDRYTRMLHERGAFRELFHGDEPVYVEALTEEMLPRVAIAVRAGNEVLGSMWAVAREPLTADRAAAFADSARIVALHMLRARAGADVERRLSADLVATVLEGGAGASEAAQRLGLADGRLCVMAAQVLEGDAADNEAASQRLRDALALHFAAVHPRSAAALVGGVTYVVLPAGHGSARTVLNGDRDIIRLAEDFLARIGARADAVIGVGRTTESLAEVALSRREADRALRVLLADRRGRRIARFDDVQADSLLLRLADLVIEDGELHLGPLATLIEYDERHEIGFVDTLVAYLDAFGNVADAAAAVHLHPNSFRYRLRRLCEISGLDLDDPDVRLATMLQLRLRRLAGDA</sequence>
<dbReference type="Gene3D" id="1.10.10.2840">
    <property type="entry name" value="PucR C-terminal helix-turn-helix domain"/>
    <property type="match status" value="1"/>
</dbReference>
<dbReference type="AlphaFoldDB" id="A0A4R0JUG0"/>
<dbReference type="PANTHER" id="PTHR33744:SF17">
    <property type="entry name" value="CONSERVED PROTEIN"/>
    <property type="match status" value="1"/>
</dbReference>
<keyword evidence="5" id="KW-1185">Reference proteome</keyword>
<reference evidence="4 5" key="1">
    <citation type="submission" date="2019-02" db="EMBL/GenBank/DDBJ databases">
        <title>Kribbella capetownensis sp. nov. and Kribbella speibonae sp. nov., isolated from soil.</title>
        <authorList>
            <person name="Curtis S.M."/>
            <person name="Norton I."/>
            <person name="Everest G.J."/>
            <person name="Meyers P.R."/>
        </authorList>
    </citation>
    <scope>NUCLEOTIDE SEQUENCE [LARGE SCALE GENOMIC DNA]</scope>
    <source>
        <strain evidence="4 5">YM53</strain>
    </source>
</reference>
<dbReference type="Pfam" id="PF17853">
    <property type="entry name" value="GGDEF_2"/>
    <property type="match status" value="1"/>
</dbReference>
<evidence type="ECO:0000259" key="3">
    <source>
        <dbReference type="Pfam" id="PF17853"/>
    </source>
</evidence>
<feature type="domain" description="CdaR GGDEF-like" evidence="3">
    <location>
        <begin position="297"/>
        <end position="422"/>
    </location>
</feature>
<dbReference type="InterPro" id="IPR025736">
    <property type="entry name" value="PucR_C-HTH_dom"/>
</dbReference>
<organism evidence="4 5">
    <name type="scientific">Kribbella capetownensis</name>
    <dbReference type="NCBI Taxonomy" id="1572659"/>
    <lineage>
        <taxon>Bacteria</taxon>
        <taxon>Bacillati</taxon>
        <taxon>Actinomycetota</taxon>
        <taxon>Actinomycetes</taxon>
        <taxon>Propionibacteriales</taxon>
        <taxon>Kribbellaceae</taxon>
        <taxon>Kribbella</taxon>
    </lineage>
</organism>
<evidence type="ECO:0000256" key="1">
    <source>
        <dbReference type="ARBA" id="ARBA00006754"/>
    </source>
</evidence>
<comment type="caution">
    <text evidence="4">The sequence shown here is derived from an EMBL/GenBank/DDBJ whole genome shotgun (WGS) entry which is preliminary data.</text>
</comment>
<dbReference type="InterPro" id="IPR051448">
    <property type="entry name" value="CdaR-like_regulators"/>
</dbReference>